<name>A0AAN6DPJ8_9EURO</name>
<comment type="similarity">
    <text evidence="1">Belongs to the paxM FAD-dependent monooxygenase family.</text>
</comment>
<dbReference type="SUPFAM" id="SSF51905">
    <property type="entry name" value="FAD/NAD(P)-binding domain"/>
    <property type="match status" value="1"/>
</dbReference>
<evidence type="ECO:0000259" key="6">
    <source>
        <dbReference type="Pfam" id="PF01494"/>
    </source>
</evidence>
<dbReference type="InterPro" id="IPR036188">
    <property type="entry name" value="FAD/NAD-bd_sf"/>
</dbReference>
<dbReference type="Pfam" id="PF01494">
    <property type="entry name" value="FAD_binding_3"/>
    <property type="match status" value="1"/>
</dbReference>
<dbReference type="AlphaFoldDB" id="A0AAN6DPJ8"/>
<protein>
    <submittedName>
        <fullName evidence="7">MAK1-like monooxygenase</fullName>
    </submittedName>
</protein>
<dbReference type="GO" id="GO:0071949">
    <property type="term" value="F:FAD binding"/>
    <property type="evidence" value="ECO:0007669"/>
    <property type="project" value="InterPro"/>
</dbReference>
<dbReference type="InterPro" id="IPR050493">
    <property type="entry name" value="FAD-dep_Monooxygenase_BioMet"/>
</dbReference>
<comment type="caution">
    <text evidence="7">The sequence shown here is derived from an EMBL/GenBank/DDBJ whole genome shotgun (WGS) entry which is preliminary data.</text>
</comment>
<dbReference type="SUPFAM" id="SSF54373">
    <property type="entry name" value="FAD-linked reductases, C-terminal domain"/>
    <property type="match status" value="1"/>
</dbReference>
<dbReference type="GO" id="GO:0004497">
    <property type="term" value="F:monooxygenase activity"/>
    <property type="evidence" value="ECO:0007669"/>
    <property type="project" value="UniProtKB-KW"/>
</dbReference>
<gene>
    <name evidence="7" type="ORF">EDD36DRAFT_453470</name>
</gene>
<reference evidence="7" key="1">
    <citation type="journal article" date="2022" name="bioRxiv">
        <title>Deciphering the potential niche of two novel black yeast fungi from a biological soil crust based on their genomes, phenotypes, and melanin regulation.</title>
        <authorList>
            <consortium name="DOE Joint Genome Institute"/>
            <person name="Carr E.C."/>
            <person name="Barton Q."/>
            <person name="Grambo S."/>
            <person name="Sullivan M."/>
            <person name="Renfro C.M."/>
            <person name="Kuo A."/>
            <person name="Pangilinan J."/>
            <person name="Lipzen A."/>
            <person name="Keymanesh K."/>
            <person name="Savage E."/>
            <person name="Barry K."/>
            <person name="Grigoriev I.V."/>
            <person name="Riekhof W.R."/>
            <person name="Harris S.S."/>
        </authorList>
    </citation>
    <scope>NUCLEOTIDE SEQUENCE</scope>
    <source>
        <strain evidence="7">JF 03-4F</strain>
    </source>
</reference>
<evidence type="ECO:0000256" key="4">
    <source>
        <dbReference type="ARBA" id="ARBA00023002"/>
    </source>
</evidence>
<organism evidence="7 8">
    <name type="scientific">Exophiala viscosa</name>
    <dbReference type="NCBI Taxonomy" id="2486360"/>
    <lineage>
        <taxon>Eukaryota</taxon>
        <taxon>Fungi</taxon>
        <taxon>Dikarya</taxon>
        <taxon>Ascomycota</taxon>
        <taxon>Pezizomycotina</taxon>
        <taxon>Eurotiomycetes</taxon>
        <taxon>Chaetothyriomycetidae</taxon>
        <taxon>Chaetothyriales</taxon>
        <taxon>Herpotrichiellaceae</taxon>
        <taxon>Exophiala</taxon>
    </lineage>
</organism>
<dbReference type="Proteomes" id="UP001203852">
    <property type="component" value="Unassembled WGS sequence"/>
</dbReference>
<feature type="domain" description="FAD-binding" evidence="6">
    <location>
        <begin position="10"/>
        <end position="359"/>
    </location>
</feature>
<keyword evidence="5 7" id="KW-0503">Monooxygenase</keyword>
<sequence>MGSIQPDDKIHVVIVGAGLGGAACAIACARQGMKVTLFDQAPEFYPLGDSVGFGSNTSRLFKRWGTLYDDMWAISSRAGDTIMRDYDGRVIAVDTTLATAEATYGHKGLIGHRGHYHMIFIEHARKNGVEVRLGHRIERYDETKPSVFLPSGEEVVADVVIAADGVKSAGRLAVLGFEDAPVHSGYAVWRAYCDSSIFKDDPLVSPFLEKDCLNLWIGPDLHGFVTVIRDGSEINAVLTHKDVGDVAEGWMFPGKREDILEAIDGWDPAFVRVWEKMENILDWKLVYRPCLDKWVADTGLVALMGDAAHPFLPTSTQGASQAVEDGASIALCLAKAGKGNIPLALHTYFALRYNHVKAAQQIGITQRDKWHNLHDKKTKKMLQTLDTSKGVLDSYWSWAHDAEKAVDEGWEETSRRSWPGFAGQ</sequence>
<dbReference type="PANTHER" id="PTHR13789:SF236">
    <property type="entry name" value="MONOOXYGENASE, PUTATIVE (AFU_ORTHOLOGUE AFUA_6G12060)-RELATED"/>
    <property type="match status" value="1"/>
</dbReference>
<accession>A0AAN6DPJ8</accession>
<evidence type="ECO:0000256" key="5">
    <source>
        <dbReference type="ARBA" id="ARBA00023033"/>
    </source>
</evidence>
<keyword evidence="3" id="KW-0274">FAD</keyword>
<dbReference type="EMBL" id="MU404359">
    <property type="protein sequence ID" value="KAI1609673.1"/>
    <property type="molecule type" value="Genomic_DNA"/>
</dbReference>
<keyword evidence="2" id="KW-0285">Flavoprotein</keyword>
<proteinExistence type="inferred from homology"/>
<dbReference type="PANTHER" id="PTHR13789">
    <property type="entry name" value="MONOOXYGENASE"/>
    <property type="match status" value="1"/>
</dbReference>
<evidence type="ECO:0000313" key="8">
    <source>
        <dbReference type="Proteomes" id="UP001203852"/>
    </source>
</evidence>
<keyword evidence="4" id="KW-0560">Oxidoreductase</keyword>
<evidence type="ECO:0000256" key="3">
    <source>
        <dbReference type="ARBA" id="ARBA00022827"/>
    </source>
</evidence>
<dbReference type="InterPro" id="IPR002938">
    <property type="entry name" value="FAD-bd"/>
</dbReference>
<dbReference type="PRINTS" id="PR00420">
    <property type="entry name" value="RNGMNOXGNASE"/>
</dbReference>
<evidence type="ECO:0000256" key="1">
    <source>
        <dbReference type="ARBA" id="ARBA00007992"/>
    </source>
</evidence>
<keyword evidence="8" id="KW-1185">Reference proteome</keyword>
<evidence type="ECO:0000256" key="2">
    <source>
        <dbReference type="ARBA" id="ARBA00022630"/>
    </source>
</evidence>
<dbReference type="Gene3D" id="3.50.50.60">
    <property type="entry name" value="FAD/NAD(P)-binding domain"/>
    <property type="match status" value="1"/>
</dbReference>
<evidence type="ECO:0000313" key="7">
    <source>
        <dbReference type="EMBL" id="KAI1609673.1"/>
    </source>
</evidence>